<dbReference type="AlphaFoldDB" id="A0A8S3B2Z6"/>
<gene>
    <name evidence="2" type="ORF">BYL167_LOCUS47685</name>
</gene>
<sequence length="38" mass="4169">LCTLTELTPPLTLTENKDVDKGKGKSYQEKNTRTSSGN</sequence>
<evidence type="ECO:0000313" key="2">
    <source>
        <dbReference type="EMBL" id="CAF4790190.1"/>
    </source>
</evidence>
<dbReference type="Proteomes" id="UP000681967">
    <property type="component" value="Unassembled WGS sequence"/>
</dbReference>
<protein>
    <submittedName>
        <fullName evidence="2">Uncharacterized protein</fullName>
    </submittedName>
</protein>
<feature type="compositionally biased region" description="Basic and acidic residues" evidence="1">
    <location>
        <begin position="15"/>
        <end position="32"/>
    </location>
</feature>
<feature type="non-terminal residue" evidence="2">
    <location>
        <position position="1"/>
    </location>
</feature>
<proteinExistence type="predicted"/>
<feature type="compositionally biased region" description="Low complexity" evidence="1">
    <location>
        <begin position="1"/>
        <end position="14"/>
    </location>
</feature>
<name>A0A8S3B2Z6_9BILA</name>
<organism evidence="2 3">
    <name type="scientific">Rotaria magnacalcarata</name>
    <dbReference type="NCBI Taxonomy" id="392030"/>
    <lineage>
        <taxon>Eukaryota</taxon>
        <taxon>Metazoa</taxon>
        <taxon>Spiralia</taxon>
        <taxon>Gnathifera</taxon>
        <taxon>Rotifera</taxon>
        <taxon>Eurotatoria</taxon>
        <taxon>Bdelloidea</taxon>
        <taxon>Philodinida</taxon>
        <taxon>Philodinidae</taxon>
        <taxon>Rotaria</taxon>
    </lineage>
</organism>
<feature type="region of interest" description="Disordered" evidence="1">
    <location>
        <begin position="1"/>
        <end position="38"/>
    </location>
</feature>
<evidence type="ECO:0000256" key="1">
    <source>
        <dbReference type="SAM" id="MobiDB-lite"/>
    </source>
</evidence>
<dbReference type="EMBL" id="CAJOBH010137800">
    <property type="protein sequence ID" value="CAF4790190.1"/>
    <property type="molecule type" value="Genomic_DNA"/>
</dbReference>
<evidence type="ECO:0000313" key="3">
    <source>
        <dbReference type="Proteomes" id="UP000681967"/>
    </source>
</evidence>
<reference evidence="2" key="1">
    <citation type="submission" date="2021-02" db="EMBL/GenBank/DDBJ databases">
        <authorList>
            <person name="Nowell W R."/>
        </authorList>
    </citation>
    <scope>NUCLEOTIDE SEQUENCE</scope>
</reference>
<accession>A0A8S3B2Z6</accession>
<comment type="caution">
    <text evidence="2">The sequence shown here is derived from an EMBL/GenBank/DDBJ whole genome shotgun (WGS) entry which is preliminary data.</text>
</comment>